<sequence length="133" mass="15294">MGQLVWLVVGDWERGGPGLWKFYVDHTRVKYDVIMKENETYSSVMGIVRSKYKLDQLLLPTEPVLLTYDFPEYTTATGDYTSPPVETLNDSDVEMFMEGWNKGDWKCMSPSATEIFFSITVNGGRKTDSKKMR</sequence>
<evidence type="ECO:0000313" key="2">
    <source>
        <dbReference type="Proteomes" id="UP000886595"/>
    </source>
</evidence>
<dbReference type="AlphaFoldDB" id="A0A8X8AVZ5"/>
<dbReference type="Proteomes" id="UP000886595">
    <property type="component" value="Unassembled WGS sequence"/>
</dbReference>
<evidence type="ECO:0000313" key="1">
    <source>
        <dbReference type="EMBL" id="KAG2312162.1"/>
    </source>
</evidence>
<dbReference type="OrthoDB" id="1102328at2759"/>
<name>A0A8X8AVZ5_BRACI</name>
<comment type="caution">
    <text evidence="1">The sequence shown here is derived from an EMBL/GenBank/DDBJ whole genome shotgun (WGS) entry which is preliminary data.</text>
</comment>
<accession>A0A8X8AVZ5</accession>
<protein>
    <submittedName>
        <fullName evidence="1">Uncharacterized protein</fullName>
    </submittedName>
</protein>
<dbReference type="EMBL" id="JAAMPC010000005">
    <property type="protein sequence ID" value="KAG2312162.1"/>
    <property type="molecule type" value="Genomic_DNA"/>
</dbReference>
<organism evidence="1 2">
    <name type="scientific">Brassica carinata</name>
    <name type="common">Ethiopian mustard</name>
    <name type="synonym">Abyssinian cabbage</name>
    <dbReference type="NCBI Taxonomy" id="52824"/>
    <lineage>
        <taxon>Eukaryota</taxon>
        <taxon>Viridiplantae</taxon>
        <taxon>Streptophyta</taxon>
        <taxon>Embryophyta</taxon>
        <taxon>Tracheophyta</taxon>
        <taxon>Spermatophyta</taxon>
        <taxon>Magnoliopsida</taxon>
        <taxon>eudicotyledons</taxon>
        <taxon>Gunneridae</taxon>
        <taxon>Pentapetalae</taxon>
        <taxon>rosids</taxon>
        <taxon>malvids</taxon>
        <taxon>Brassicales</taxon>
        <taxon>Brassicaceae</taxon>
        <taxon>Brassiceae</taxon>
        <taxon>Brassica</taxon>
    </lineage>
</organism>
<proteinExistence type="predicted"/>
<reference evidence="1 2" key="1">
    <citation type="submission" date="2020-02" db="EMBL/GenBank/DDBJ databases">
        <authorList>
            <person name="Ma Q."/>
            <person name="Huang Y."/>
            <person name="Song X."/>
            <person name="Pei D."/>
        </authorList>
    </citation>
    <scope>NUCLEOTIDE SEQUENCE [LARGE SCALE GENOMIC DNA]</scope>
    <source>
        <strain evidence="1">Sxm20200214</strain>
        <tissue evidence="1">Leaf</tissue>
    </source>
</reference>
<gene>
    <name evidence="1" type="ORF">Bca52824_023719</name>
</gene>
<keyword evidence="2" id="KW-1185">Reference proteome</keyword>